<evidence type="ECO:0000256" key="3">
    <source>
        <dbReference type="ARBA" id="ARBA00022692"/>
    </source>
</evidence>
<protein>
    <submittedName>
        <fullName evidence="7">Branched-chain amino acid ABC transporter permease</fullName>
    </submittedName>
</protein>
<evidence type="ECO:0000313" key="7">
    <source>
        <dbReference type="EMBL" id="PZO41862.1"/>
    </source>
</evidence>
<evidence type="ECO:0000256" key="1">
    <source>
        <dbReference type="ARBA" id="ARBA00004651"/>
    </source>
</evidence>
<comment type="subcellular location">
    <subcellularLocation>
        <location evidence="1">Cell membrane</location>
        <topology evidence="1">Multi-pass membrane protein</topology>
    </subcellularLocation>
</comment>
<keyword evidence="2" id="KW-1003">Cell membrane</keyword>
<keyword evidence="3 6" id="KW-0812">Transmembrane</keyword>
<dbReference type="EMBL" id="QBML01000009">
    <property type="protein sequence ID" value="PZO41862.1"/>
    <property type="molecule type" value="Genomic_DNA"/>
</dbReference>
<dbReference type="PANTHER" id="PTHR30482">
    <property type="entry name" value="HIGH-AFFINITY BRANCHED-CHAIN AMINO ACID TRANSPORT SYSTEM PERMEASE"/>
    <property type="match status" value="1"/>
</dbReference>
<dbReference type="GO" id="GO:0005886">
    <property type="term" value="C:plasma membrane"/>
    <property type="evidence" value="ECO:0007669"/>
    <property type="project" value="UniProtKB-SubCell"/>
</dbReference>
<dbReference type="AlphaFoldDB" id="A0A2W4WBM4"/>
<dbReference type="Proteomes" id="UP000249467">
    <property type="component" value="Unassembled WGS sequence"/>
</dbReference>
<evidence type="ECO:0000256" key="5">
    <source>
        <dbReference type="ARBA" id="ARBA00023136"/>
    </source>
</evidence>
<feature type="transmembrane region" description="Helical" evidence="6">
    <location>
        <begin position="264"/>
        <end position="282"/>
    </location>
</feature>
<feature type="transmembrane region" description="Helical" evidence="6">
    <location>
        <begin position="6"/>
        <end position="24"/>
    </location>
</feature>
<reference evidence="7 8" key="1">
    <citation type="submission" date="2018-04" db="EMBL/GenBank/DDBJ databases">
        <authorList>
            <person name="Go L.Y."/>
            <person name="Mitchell J.A."/>
        </authorList>
    </citation>
    <scope>NUCLEOTIDE SEQUENCE [LARGE SCALE GENOMIC DNA]</scope>
    <source>
        <strain evidence="7">ULC066bin1</strain>
    </source>
</reference>
<keyword evidence="5 6" id="KW-0472">Membrane</keyword>
<feature type="transmembrane region" description="Helical" evidence="6">
    <location>
        <begin position="221"/>
        <end position="243"/>
    </location>
</feature>
<evidence type="ECO:0000256" key="2">
    <source>
        <dbReference type="ARBA" id="ARBA00022475"/>
    </source>
</evidence>
<dbReference type="Pfam" id="PF02653">
    <property type="entry name" value="BPD_transp_2"/>
    <property type="match status" value="1"/>
</dbReference>
<feature type="transmembrane region" description="Helical" evidence="6">
    <location>
        <begin position="180"/>
        <end position="201"/>
    </location>
</feature>
<feature type="transmembrane region" description="Helical" evidence="6">
    <location>
        <begin position="58"/>
        <end position="79"/>
    </location>
</feature>
<feature type="transmembrane region" description="Helical" evidence="6">
    <location>
        <begin position="31"/>
        <end position="52"/>
    </location>
</feature>
<keyword evidence="4 6" id="KW-1133">Transmembrane helix</keyword>
<evidence type="ECO:0000256" key="6">
    <source>
        <dbReference type="SAM" id="Phobius"/>
    </source>
</evidence>
<proteinExistence type="predicted"/>
<sequence>MIEYITTLFINASIFALFSLGLNLQWGFAGLVNFGHVAFMTVGAYTTVLLSLNGVPWFFAFLIAAAIAGLLGIIIGSTALKLREDYLGIVTIGVSEMVRLFVNNEEWLTKGTRGVQDFPLPLVNLVSRQYYSFVLAALLLVVVAVIYWRLEWLVRSPWGRVLKAIREDEEVVKALGKNVFWYKLQAFALGGAIGGMAGAFYAWQLTTVYPDNFVPLLTFQAWTIITIGGAGNNLGVILGAAIFQFYNALPRFLPEQIRADGGRFEAIQLILIGVTLILLMVWRPQGILGNKKELTLNR</sequence>
<dbReference type="CDD" id="cd06581">
    <property type="entry name" value="TM_PBP1_LivM_like"/>
    <property type="match status" value="1"/>
</dbReference>
<reference evidence="7 8" key="2">
    <citation type="submission" date="2018-06" db="EMBL/GenBank/DDBJ databases">
        <title>Metagenomic assembly of (sub)arctic Cyanobacteria and their associated microbiome from non-axenic cultures.</title>
        <authorList>
            <person name="Baurain D."/>
        </authorList>
    </citation>
    <scope>NUCLEOTIDE SEQUENCE [LARGE SCALE GENOMIC DNA]</scope>
    <source>
        <strain evidence="7">ULC066bin1</strain>
    </source>
</reference>
<name>A0A2W4WBM4_9CYAN</name>
<accession>A0A2W4WBM4</accession>
<comment type="caution">
    <text evidence="7">The sequence shown here is derived from an EMBL/GenBank/DDBJ whole genome shotgun (WGS) entry which is preliminary data.</text>
</comment>
<gene>
    <name evidence="7" type="ORF">DCF19_08300</name>
</gene>
<evidence type="ECO:0000256" key="4">
    <source>
        <dbReference type="ARBA" id="ARBA00022989"/>
    </source>
</evidence>
<dbReference type="InterPro" id="IPR001851">
    <property type="entry name" value="ABC_transp_permease"/>
</dbReference>
<organism evidence="7 8">
    <name type="scientific">Pseudanabaena frigida</name>
    <dbReference type="NCBI Taxonomy" id="945775"/>
    <lineage>
        <taxon>Bacteria</taxon>
        <taxon>Bacillati</taxon>
        <taxon>Cyanobacteriota</taxon>
        <taxon>Cyanophyceae</taxon>
        <taxon>Pseudanabaenales</taxon>
        <taxon>Pseudanabaenaceae</taxon>
        <taxon>Pseudanabaena</taxon>
    </lineage>
</organism>
<dbReference type="GO" id="GO:0015658">
    <property type="term" value="F:branched-chain amino acid transmembrane transporter activity"/>
    <property type="evidence" value="ECO:0007669"/>
    <property type="project" value="InterPro"/>
</dbReference>
<dbReference type="InterPro" id="IPR043428">
    <property type="entry name" value="LivM-like"/>
</dbReference>
<evidence type="ECO:0000313" key="8">
    <source>
        <dbReference type="Proteomes" id="UP000249467"/>
    </source>
</evidence>
<dbReference type="PANTHER" id="PTHR30482:SF10">
    <property type="entry name" value="HIGH-AFFINITY BRANCHED-CHAIN AMINO ACID TRANSPORT PROTEIN BRAE"/>
    <property type="match status" value="1"/>
</dbReference>
<feature type="transmembrane region" description="Helical" evidence="6">
    <location>
        <begin position="130"/>
        <end position="150"/>
    </location>
</feature>